<organism evidence="1 2">
    <name type="scientific">Novosphingobium clariflavum</name>
    <dbReference type="NCBI Taxonomy" id="2029884"/>
    <lineage>
        <taxon>Bacteria</taxon>
        <taxon>Pseudomonadati</taxon>
        <taxon>Pseudomonadota</taxon>
        <taxon>Alphaproteobacteria</taxon>
        <taxon>Sphingomonadales</taxon>
        <taxon>Sphingomonadaceae</taxon>
        <taxon>Novosphingobium</taxon>
    </lineage>
</organism>
<evidence type="ECO:0000313" key="1">
    <source>
        <dbReference type="EMBL" id="MFC0685068.1"/>
    </source>
</evidence>
<keyword evidence="2" id="KW-1185">Reference proteome</keyword>
<dbReference type="Proteomes" id="UP001589858">
    <property type="component" value="Unassembled WGS sequence"/>
</dbReference>
<protein>
    <submittedName>
        <fullName evidence="1">Phage tail protein I</fullName>
    </submittedName>
</protein>
<evidence type="ECO:0000313" key="2">
    <source>
        <dbReference type="Proteomes" id="UP001589858"/>
    </source>
</evidence>
<name>A0ABV6S764_9SPHN</name>
<dbReference type="EMBL" id="JBHLTM010000038">
    <property type="protein sequence ID" value="MFC0685068.1"/>
    <property type="molecule type" value="Genomic_DNA"/>
</dbReference>
<gene>
    <name evidence="1" type="ORF">ACFFF8_10710</name>
</gene>
<sequence>MTYASVLPPASTPLEKALEQVAARLTDLPAPVRSVWSAADCPETHLPWLAWALAISHWKSEWTTAQKRAEVADAIPYHRRKGTRRAVEEVLARYHPSLRLVEWHEASPRRAPHTFEVRAPASEIPASFLTSETADAIIRDVAVAKPARAHFDFVQSLDLKAGLYLAAGGMGGSFTRADYAAERDTTRDWASLLQTEDGEPIFDGDTQDFLETN</sequence>
<comment type="caution">
    <text evidence="1">The sequence shown here is derived from an EMBL/GenBank/DDBJ whole genome shotgun (WGS) entry which is preliminary data.</text>
</comment>
<dbReference type="Pfam" id="PF09684">
    <property type="entry name" value="Tail_P2_I"/>
    <property type="match status" value="1"/>
</dbReference>
<accession>A0ABV6S764</accession>
<dbReference type="RefSeq" id="WP_267223414.1">
    <property type="nucleotide sequence ID" value="NZ_JAPCWC010000022.1"/>
</dbReference>
<dbReference type="NCBIfam" id="TIGR01634">
    <property type="entry name" value="tail_P2_I"/>
    <property type="match status" value="1"/>
</dbReference>
<dbReference type="InterPro" id="IPR006521">
    <property type="entry name" value="Tail_protein_I"/>
</dbReference>
<reference evidence="1 2" key="1">
    <citation type="submission" date="2024-09" db="EMBL/GenBank/DDBJ databases">
        <authorList>
            <person name="Sun Q."/>
            <person name="Mori K."/>
        </authorList>
    </citation>
    <scope>NUCLEOTIDE SEQUENCE [LARGE SCALE GENOMIC DNA]</scope>
    <source>
        <strain evidence="1 2">CICC 11035S</strain>
    </source>
</reference>
<proteinExistence type="predicted"/>